<evidence type="ECO:0000256" key="4">
    <source>
        <dbReference type="ARBA" id="ARBA00023239"/>
    </source>
</evidence>
<dbReference type="CDD" id="cd00609">
    <property type="entry name" value="AAT_like"/>
    <property type="match status" value="1"/>
</dbReference>
<dbReference type="GO" id="GO:0030170">
    <property type="term" value="F:pyridoxal phosphate binding"/>
    <property type="evidence" value="ECO:0007669"/>
    <property type="project" value="InterPro"/>
</dbReference>
<protein>
    <recommendedName>
        <fullName evidence="2">cysteine-S-conjugate beta-lyase</fullName>
        <ecNumber evidence="2">4.4.1.13</ecNumber>
    </recommendedName>
</protein>
<dbReference type="RefSeq" id="WP_155337337.1">
    <property type="nucleotide sequence ID" value="NZ_BAAABN010000002.1"/>
</dbReference>
<dbReference type="PANTHER" id="PTHR43525">
    <property type="entry name" value="PROTEIN MALY"/>
    <property type="match status" value="1"/>
</dbReference>
<keyword evidence="3" id="KW-0663">Pyridoxal phosphate</keyword>
<dbReference type="InterPro" id="IPR015422">
    <property type="entry name" value="PyrdxlP-dep_Trfase_small"/>
</dbReference>
<keyword evidence="8" id="KW-1185">Reference proteome</keyword>
<dbReference type="GO" id="GO:0008483">
    <property type="term" value="F:transaminase activity"/>
    <property type="evidence" value="ECO:0007669"/>
    <property type="project" value="UniProtKB-KW"/>
</dbReference>
<dbReference type="PANTHER" id="PTHR43525:SF1">
    <property type="entry name" value="PROTEIN MALY"/>
    <property type="match status" value="1"/>
</dbReference>
<dbReference type="InterPro" id="IPR051798">
    <property type="entry name" value="Class-II_PLP-Dep_Aminotrans"/>
</dbReference>
<dbReference type="InterPro" id="IPR015421">
    <property type="entry name" value="PyrdxlP-dep_Trfase_major"/>
</dbReference>
<dbReference type="GO" id="GO:0047804">
    <property type="term" value="F:cysteine-S-conjugate beta-lyase activity"/>
    <property type="evidence" value="ECO:0007669"/>
    <property type="project" value="UniProtKB-EC"/>
</dbReference>
<keyword evidence="7" id="KW-0808">Transferase</keyword>
<dbReference type="Gene3D" id="3.90.1150.10">
    <property type="entry name" value="Aspartate Aminotransferase, domain 1"/>
    <property type="match status" value="1"/>
</dbReference>
<gene>
    <name evidence="7" type="ORF">Acor_30950</name>
</gene>
<organism evidence="7 8">
    <name type="scientific">Acrocarpospora corrugata</name>
    <dbReference type="NCBI Taxonomy" id="35763"/>
    <lineage>
        <taxon>Bacteria</taxon>
        <taxon>Bacillati</taxon>
        <taxon>Actinomycetota</taxon>
        <taxon>Actinomycetes</taxon>
        <taxon>Streptosporangiales</taxon>
        <taxon>Streptosporangiaceae</taxon>
        <taxon>Acrocarpospora</taxon>
    </lineage>
</organism>
<dbReference type="Gene3D" id="3.40.640.10">
    <property type="entry name" value="Type I PLP-dependent aspartate aminotransferase-like (Major domain)"/>
    <property type="match status" value="1"/>
</dbReference>
<feature type="domain" description="Aminotransferase class I/classII large" evidence="6">
    <location>
        <begin position="37"/>
        <end position="366"/>
    </location>
</feature>
<comment type="caution">
    <text evidence="7">The sequence shown here is derived from an EMBL/GenBank/DDBJ whole genome shotgun (WGS) entry which is preliminary data.</text>
</comment>
<evidence type="ECO:0000256" key="3">
    <source>
        <dbReference type="ARBA" id="ARBA00022898"/>
    </source>
</evidence>
<comment type="similarity">
    <text evidence="5">Belongs to the class-II pyridoxal-phosphate-dependent aminotransferase family. MalY/PatB cystathionine beta-lyase subfamily.</text>
</comment>
<dbReference type="EC" id="4.4.1.13" evidence="2"/>
<evidence type="ECO:0000256" key="1">
    <source>
        <dbReference type="ARBA" id="ARBA00001933"/>
    </source>
</evidence>
<proteinExistence type="inferred from homology"/>
<evidence type="ECO:0000259" key="6">
    <source>
        <dbReference type="Pfam" id="PF00155"/>
    </source>
</evidence>
<dbReference type="InterPro" id="IPR015424">
    <property type="entry name" value="PyrdxlP-dep_Trfase"/>
</dbReference>
<keyword evidence="4" id="KW-0456">Lyase</keyword>
<keyword evidence="7" id="KW-0032">Aminotransferase</keyword>
<comment type="cofactor">
    <cofactor evidence="1">
        <name>pyridoxal 5'-phosphate</name>
        <dbReference type="ChEBI" id="CHEBI:597326"/>
    </cofactor>
</comment>
<evidence type="ECO:0000313" key="8">
    <source>
        <dbReference type="Proteomes" id="UP000334990"/>
    </source>
</evidence>
<name>A0A5M3W1P0_9ACTN</name>
<dbReference type="InterPro" id="IPR004839">
    <property type="entry name" value="Aminotransferase_I/II_large"/>
</dbReference>
<dbReference type="Proteomes" id="UP000334990">
    <property type="component" value="Unassembled WGS sequence"/>
</dbReference>
<evidence type="ECO:0000313" key="7">
    <source>
        <dbReference type="EMBL" id="GES01031.1"/>
    </source>
</evidence>
<accession>A0A5M3W1P0</accession>
<dbReference type="AlphaFoldDB" id="A0A5M3W1P0"/>
<sequence>MRRLDELTLADVAVRDGLKWTQVGPGVIPAWVADMDFPPPEAVREAVARRVATDLGYPGWLDDATVGPLAEAFSERMETRYGFQADPTLVRAFTDLNQVLQIILHLLTEPGDGVLVHTPTYNAFLDTLRVMNRPPVPMKLTPNGETWTFEQPADVAGAKVLLLVNPHNPTGHCFTRAELQGLAELAERHDLIVIADEIHADLAYSPGAHVSFGSLLPDRTITLTSASKAFNMGGVHCAVAHLGHPAVKAALDAQPPHLYGAAGVLGVDATVAAWRHGDAWLAEVLTILDHNRKLIAERIPADVRYQIPAATYLGWLDFGIPDAAGRLESEAGVRLNPGPLFGAPDGFARLNFGTSPPILEEILTRIGTAMPRISADLS</sequence>
<dbReference type="EMBL" id="BLAD01000048">
    <property type="protein sequence ID" value="GES01031.1"/>
    <property type="molecule type" value="Genomic_DNA"/>
</dbReference>
<reference evidence="7 8" key="1">
    <citation type="submission" date="2019-10" db="EMBL/GenBank/DDBJ databases">
        <title>Whole genome shotgun sequence of Acrocarpospora corrugata NBRC 13972.</title>
        <authorList>
            <person name="Ichikawa N."/>
            <person name="Kimura A."/>
            <person name="Kitahashi Y."/>
            <person name="Komaki H."/>
            <person name="Oguchi A."/>
        </authorList>
    </citation>
    <scope>NUCLEOTIDE SEQUENCE [LARGE SCALE GENOMIC DNA]</scope>
    <source>
        <strain evidence="7 8">NBRC 13972</strain>
    </source>
</reference>
<evidence type="ECO:0000256" key="5">
    <source>
        <dbReference type="ARBA" id="ARBA00037974"/>
    </source>
</evidence>
<dbReference type="SUPFAM" id="SSF53383">
    <property type="entry name" value="PLP-dependent transferases"/>
    <property type="match status" value="1"/>
</dbReference>
<dbReference type="Pfam" id="PF00155">
    <property type="entry name" value="Aminotran_1_2"/>
    <property type="match status" value="1"/>
</dbReference>
<dbReference type="OrthoDB" id="3224382at2"/>
<evidence type="ECO:0000256" key="2">
    <source>
        <dbReference type="ARBA" id="ARBA00012224"/>
    </source>
</evidence>